<dbReference type="SUPFAM" id="SSF50677">
    <property type="entry name" value="ValRS/IleRS/LeuRS editing domain"/>
    <property type="match status" value="1"/>
</dbReference>
<evidence type="ECO:0000256" key="2">
    <source>
        <dbReference type="ARBA" id="ARBA00013164"/>
    </source>
</evidence>
<sequence>VNPEAEYVFGEIDGKSLLVSRKAAEKLKEQSRNIVIRRALKGEELVGLKCKTPLTEREVLILPAGFVDPDIGTGVVYSVPSHAPYDYAALKELWQKPEQLKQYRITPEQVKEIKPISIIQLEGFGEHPAVDIVEKLNIGSQHDREKLDEATKEIYSQEFHRGVMKQNCGEFSGMRVSEARDKVREHLLNIGMADTMYDLPEPVICRSGDACIVKIVEDQWFLSYSSEEWKEKVRKLIRGMNIHPEEARQWFLNIVDWLRDWACTRKTGLGTPLPWDKSWIVETLSDSTVYPALYTVSKYLNSDPELRERVNSEALSYIFRGEGNLEELAEQTGIDAAKLKKLREEFLYWYPVDLRISAKELVPNHLTFYLFHHTALFDESKWPAGVGVNGMIKIEGMKMAKSLGNFIPLKVAVARYGADATRCTLLLGAEDLDDPDWRGKVAENVKNDLQNFLRIVENVVSSNLENDETDVDKWLKSATIIKVIKITAALEKLKTRAACAEALYGMLNNWRWYVRRTGGRFSKAAREVVETWVKLLAPFAPYTAEEAWSMLGNRGYVSLASWPVVKTDDVEPLSIVKEENIRRTLEDIHEIIKVTKRKPHKATLYVSADWKRQLAYEIVKILSENPHVRGGEIIKATVNKFPDRKKELPNIAPKITDIVRENLERVSMLLREVGSQANPYDVMLELLKQDGEVTKETAELLSKEADIHVDIIREETVSEDPMGKARSSLSLKPGIYLE</sequence>
<dbReference type="Gene3D" id="3.40.50.620">
    <property type="entry name" value="HUPs"/>
    <property type="match status" value="1"/>
</dbReference>
<dbReference type="InterPro" id="IPR014729">
    <property type="entry name" value="Rossmann-like_a/b/a_fold"/>
</dbReference>
<protein>
    <recommendedName>
        <fullName evidence="2 8">Leucine--tRNA ligase</fullName>
        <ecNumber evidence="2 8">6.1.1.4</ecNumber>
    </recommendedName>
</protein>
<dbReference type="Pfam" id="PF08264">
    <property type="entry name" value="Anticodon_1"/>
    <property type="match status" value="1"/>
</dbReference>
<evidence type="ECO:0000256" key="3">
    <source>
        <dbReference type="ARBA" id="ARBA00022598"/>
    </source>
</evidence>
<dbReference type="EMBL" id="DQVM01000124">
    <property type="protein sequence ID" value="HIQ30205.1"/>
    <property type="molecule type" value="Genomic_DNA"/>
</dbReference>
<dbReference type="InterPro" id="IPR002300">
    <property type="entry name" value="aa-tRNA-synth_Ia"/>
</dbReference>
<name>A0A832ZWK9_CALS0</name>
<dbReference type="PANTHER" id="PTHR45794">
    <property type="entry name" value="LEUCYL-TRNA SYNTHETASE"/>
    <property type="match status" value="1"/>
</dbReference>
<dbReference type="PANTHER" id="PTHR45794:SF1">
    <property type="entry name" value="LEUCINE--TRNA LIGASE, CYTOPLASMIC"/>
    <property type="match status" value="1"/>
</dbReference>
<dbReference type="Gene3D" id="1.10.10.720">
    <property type="entry name" value="leucyl-tRNA synthetase"/>
    <property type="match status" value="1"/>
</dbReference>
<dbReference type="SUPFAM" id="SSF52374">
    <property type="entry name" value="Nucleotidylyl transferase"/>
    <property type="match status" value="1"/>
</dbReference>
<dbReference type="GO" id="GO:0004823">
    <property type="term" value="F:leucine-tRNA ligase activity"/>
    <property type="evidence" value="ECO:0007669"/>
    <property type="project" value="UniProtKB-UniRule"/>
</dbReference>
<dbReference type="InterPro" id="IPR004493">
    <property type="entry name" value="Leu-tRNA-synth_Ia_arc/euk"/>
</dbReference>
<evidence type="ECO:0000313" key="12">
    <source>
        <dbReference type="Proteomes" id="UP000608579"/>
    </source>
</evidence>
<dbReference type="NCBIfam" id="TIGR00395">
    <property type="entry name" value="leuS_arch"/>
    <property type="match status" value="1"/>
</dbReference>
<dbReference type="InterPro" id="IPR013155">
    <property type="entry name" value="M/V/L/I-tRNA-synth_anticd-bd"/>
</dbReference>
<dbReference type="Gene3D" id="3.30.2320.20">
    <property type="entry name" value="Class I aminoacyl-tRNA synthetases (RS)"/>
    <property type="match status" value="1"/>
</dbReference>
<dbReference type="Proteomes" id="UP000608579">
    <property type="component" value="Unassembled WGS sequence"/>
</dbReference>
<keyword evidence="3 11" id="KW-0436">Ligase</keyword>
<keyword evidence="7" id="KW-0030">Aminoacyl-tRNA synthetase</keyword>
<dbReference type="GO" id="GO:0006429">
    <property type="term" value="P:leucyl-tRNA aminoacylation"/>
    <property type="evidence" value="ECO:0007669"/>
    <property type="project" value="UniProtKB-UniRule"/>
</dbReference>
<dbReference type="InterPro" id="IPR009008">
    <property type="entry name" value="Val/Leu/Ile-tRNA-synth_edit"/>
</dbReference>
<keyword evidence="6" id="KW-0648">Protein biosynthesis</keyword>
<evidence type="ECO:0000259" key="10">
    <source>
        <dbReference type="Pfam" id="PF08264"/>
    </source>
</evidence>
<feature type="domain" description="Methionyl/Valyl/Leucyl/Isoleucyl-tRNA synthetase anticodon-binding" evidence="10">
    <location>
        <begin position="472"/>
        <end position="601"/>
    </location>
</feature>
<dbReference type="SUPFAM" id="SSF47323">
    <property type="entry name" value="Anticodon-binding domain of a subclass of class I aminoacyl-tRNA synthetases"/>
    <property type="match status" value="1"/>
</dbReference>
<comment type="similarity">
    <text evidence="1">Belongs to the class-I aminoacyl-tRNA synthetase family.</text>
</comment>
<dbReference type="InterPro" id="IPR009080">
    <property type="entry name" value="tRNAsynth_Ia_anticodon-bd"/>
</dbReference>
<comment type="caution">
    <text evidence="11">The sequence shown here is derived from an EMBL/GenBank/DDBJ whole genome shotgun (WGS) entry which is preliminary data.</text>
</comment>
<dbReference type="AlphaFoldDB" id="A0A832ZWK9"/>
<dbReference type="GO" id="GO:0005524">
    <property type="term" value="F:ATP binding"/>
    <property type="evidence" value="ECO:0007669"/>
    <property type="project" value="UniProtKB-KW"/>
</dbReference>
<evidence type="ECO:0000256" key="6">
    <source>
        <dbReference type="ARBA" id="ARBA00022917"/>
    </source>
</evidence>
<dbReference type="NCBIfam" id="NF008957">
    <property type="entry name" value="PRK12300.1"/>
    <property type="match status" value="1"/>
</dbReference>
<feature type="non-terminal residue" evidence="11">
    <location>
        <position position="1"/>
    </location>
</feature>
<organism evidence="11 12">
    <name type="scientific">Caldiarchaeum subterraneum</name>
    <dbReference type="NCBI Taxonomy" id="311458"/>
    <lineage>
        <taxon>Archaea</taxon>
        <taxon>Nitrososphaerota</taxon>
        <taxon>Candidatus Caldarchaeales</taxon>
        <taxon>Candidatus Caldarchaeaceae</taxon>
        <taxon>Candidatus Caldarchaeum</taxon>
    </lineage>
</organism>
<gene>
    <name evidence="11" type="primary">leuS</name>
    <name evidence="11" type="ORF">EYH45_06550</name>
</gene>
<evidence type="ECO:0000256" key="7">
    <source>
        <dbReference type="ARBA" id="ARBA00023146"/>
    </source>
</evidence>
<dbReference type="GO" id="GO:0002161">
    <property type="term" value="F:aminoacyl-tRNA deacylase activity"/>
    <property type="evidence" value="ECO:0007669"/>
    <property type="project" value="InterPro"/>
</dbReference>
<dbReference type="EC" id="6.1.1.4" evidence="2 8"/>
<evidence type="ECO:0000256" key="8">
    <source>
        <dbReference type="NCBIfam" id="TIGR00395"/>
    </source>
</evidence>
<dbReference type="Gene3D" id="3.90.740.10">
    <property type="entry name" value="Valyl/Leucyl/Isoleucyl-tRNA synthetase, editing domain"/>
    <property type="match status" value="1"/>
</dbReference>
<evidence type="ECO:0000313" key="11">
    <source>
        <dbReference type="EMBL" id="HIQ30205.1"/>
    </source>
</evidence>
<evidence type="ECO:0000256" key="5">
    <source>
        <dbReference type="ARBA" id="ARBA00022840"/>
    </source>
</evidence>
<accession>A0A832ZWK9</accession>
<proteinExistence type="inferred from homology"/>
<dbReference type="Gene3D" id="1.10.730.10">
    <property type="entry name" value="Isoleucyl-tRNA Synthetase, Domain 1"/>
    <property type="match status" value="1"/>
</dbReference>
<evidence type="ECO:0000256" key="1">
    <source>
        <dbReference type="ARBA" id="ARBA00005594"/>
    </source>
</evidence>
<keyword evidence="5" id="KW-0067">ATP-binding</keyword>
<keyword evidence="4" id="KW-0547">Nucleotide-binding</keyword>
<dbReference type="Pfam" id="PF00133">
    <property type="entry name" value="tRNA-synt_1"/>
    <property type="match status" value="1"/>
</dbReference>
<feature type="domain" description="Aminoacyl-tRNA synthetase class Ia" evidence="9">
    <location>
        <begin position="183"/>
        <end position="431"/>
    </location>
</feature>
<evidence type="ECO:0000259" key="9">
    <source>
        <dbReference type="Pfam" id="PF00133"/>
    </source>
</evidence>
<evidence type="ECO:0000256" key="4">
    <source>
        <dbReference type="ARBA" id="ARBA00022741"/>
    </source>
</evidence>
<reference evidence="11" key="1">
    <citation type="journal article" date="2020" name="ISME J.">
        <title>Gammaproteobacteria mediating utilization of methyl-, sulfur- and petroleum organic compounds in deep ocean hydrothermal plumes.</title>
        <authorList>
            <person name="Zhou Z."/>
            <person name="Liu Y."/>
            <person name="Pan J."/>
            <person name="Cron B.R."/>
            <person name="Toner B.M."/>
            <person name="Anantharaman K."/>
            <person name="Breier J.A."/>
            <person name="Dick G.J."/>
            <person name="Li M."/>
        </authorList>
    </citation>
    <scope>NUCLEOTIDE SEQUENCE</scope>
    <source>
        <strain evidence="11">SZUA-1515</strain>
    </source>
</reference>